<sequence length="199" mass="22044">MTLIKVENLTKSYGTETLLKDFSLEIGEGEIVAVMGPSGIGKSTLLNIIGGLDQEFEGSLTYAPQVFEGIDVPFPFVFQESHSLLSWKTVEDNVRIAGKHLAPEEIDEALQAVGLYEHRKKKPRELSGGMKQRVSLARALVCKSRVMLLDEPFASLDSEMRSKLQELVKNLSKTKGIAMLLVTHERSEAEAMADRIIII</sequence>
<organism evidence="5 6">
    <name type="scientific">Proteiniclasticum sediminis</name>
    <dbReference type="NCBI Taxonomy" id="2804028"/>
    <lineage>
        <taxon>Bacteria</taxon>
        <taxon>Bacillati</taxon>
        <taxon>Bacillota</taxon>
        <taxon>Clostridia</taxon>
        <taxon>Eubacteriales</taxon>
        <taxon>Clostridiaceae</taxon>
        <taxon>Proteiniclasticum</taxon>
    </lineage>
</organism>
<reference evidence="5" key="1">
    <citation type="submission" date="2021-04" db="EMBL/GenBank/DDBJ databases">
        <title>Proteiniclasticum sedimins sp. nov., an obligate anaerobic bacterium isolated from anaerobic sludge.</title>
        <authorList>
            <person name="Liu J."/>
        </authorList>
    </citation>
    <scope>NUCLEOTIDE SEQUENCE</scope>
    <source>
        <strain evidence="5">BAD-10</strain>
    </source>
</reference>
<feature type="domain" description="ABC transporter" evidence="4">
    <location>
        <begin position="4"/>
        <end position="199"/>
    </location>
</feature>
<evidence type="ECO:0000256" key="1">
    <source>
        <dbReference type="ARBA" id="ARBA00022448"/>
    </source>
</evidence>
<dbReference type="PROSITE" id="PS50893">
    <property type="entry name" value="ABC_TRANSPORTER_2"/>
    <property type="match status" value="1"/>
</dbReference>
<dbReference type="EMBL" id="JAGSCS010000043">
    <property type="protein sequence ID" value="MBR0577476.1"/>
    <property type="molecule type" value="Genomic_DNA"/>
</dbReference>
<dbReference type="InterPro" id="IPR027417">
    <property type="entry name" value="P-loop_NTPase"/>
</dbReference>
<keyword evidence="1" id="KW-0813">Transport</keyword>
<dbReference type="PANTHER" id="PTHR42781:SF8">
    <property type="entry name" value="BICARBONATE TRANSPORT ATP-BINDING PROTEIN CMPC"/>
    <property type="match status" value="1"/>
</dbReference>
<dbReference type="InterPro" id="IPR003593">
    <property type="entry name" value="AAA+_ATPase"/>
</dbReference>
<evidence type="ECO:0000259" key="4">
    <source>
        <dbReference type="PROSITE" id="PS50893"/>
    </source>
</evidence>
<dbReference type="Gene3D" id="3.40.50.300">
    <property type="entry name" value="P-loop containing nucleotide triphosphate hydrolases"/>
    <property type="match status" value="1"/>
</dbReference>
<evidence type="ECO:0000313" key="5">
    <source>
        <dbReference type="EMBL" id="MBR0577476.1"/>
    </source>
</evidence>
<name>A0A941CU68_9CLOT</name>
<protein>
    <submittedName>
        <fullName evidence="5">ABC transporter ATP-binding protein</fullName>
    </submittedName>
</protein>
<dbReference type="GO" id="GO:0016887">
    <property type="term" value="F:ATP hydrolysis activity"/>
    <property type="evidence" value="ECO:0007669"/>
    <property type="project" value="InterPro"/>
</dbReference>
<dbReference type="AlphaFoldDB" id="A0A941CU68"/>
<comment type="caution">
    <text evidence="5">The sequence shown here is derived from an EMBL/GenBank/DDBJ whole genome shotgun (WGS) entry which is preliminary data.</text>
</comment>
<evidence type="ECO:0000256" key="3">
    <source>
        <dbReference type="ARBA" id="ARBA00022840"/>
    </source>
</evidence>
<gene>
    <name evidence="5" type="ORF">KCG48_14295</name>
</gene>
<dbReference type="InterPro" id="IPR003439">
    <property type="entry name" value="ABC_transporter-like_ATP-bd"/>
</dbReference>
<proteinExistence type="predicted"/>
<dbReference type="SMART" id="SM00382">
    <property type="entry name" value="AAA"/>
    <property type="match status" value="1"/>
</dbReference>
<keyword evidence="6" id="KW-1185">Reference proteome</keyword>
<dbReference type="GO" id="GO:0005524">
    <property type="term" value="F:ATP binding"/>
    <property type="evidence" value="ECO:0007669"/>
    <property type="project" value="UniProtKB-KW"/>
</dbReference>
<keyword evidence="3 5" id="KW-0067">ATP-binding</keyword>
<evidence type="ECO:0000313" key="6">
    <source>
        <dbReference type="Proteomes" id="UP000675379"/>
    </source>
</evidence>
<dbReference type="PANTHER" id="PTHR42781">
    <property type="entry name" value="SPERMIDINE/PUTRESCINE IMPORT ATP-BINDING PROTEIN POTA"/>
    <property type="match status" value="1"/>
</dbReference>
<dbReference type="InterPro" id="IPR017871">
    <property type="entry name" value="ABC_transporter-like_CS"/>
</dbReference>
<dbReference type="SUPFAM" id="SSF52540">
    <property type="entry name" value="P-loop containing nucleoside triphosphate hydrolases"/>
    <property type="match status" value="1"/>
</dbReference>
<dbReference type="Pfam" id="PF00005">
    <property type="entry name" value="ABC_tran"/>
    <property type="match status" value="1"/>
</dbReference>
<evidence type="ECO:0000256" key="2">
    <source>
        <dbReference type="ARBA" id="ARBA00022741"/>
    </source>
</evidence>
<dbReference type="InterPro" id="IPR050093">
    <property type="entry name" value="ABC_SmlMolc_Importer"/>
</dbReference>
<dbReference type="PROSITE" id="PS00211">
    <property type="entry name" value="ABC_TRANSPORTER_1"/>
    <property type="match status" value="1"/>
</dbReference>
<dbReference type="RefSeq" id="WP_211802867.1">
    <property type="nucleotide sequence ID" value="NZ_JAGSCS010000043.1"/>
</dbReference>
<keyword evidence="2" id="KW-0547">Nucleotide-binding</keyword>
<dbReference type="Proteomes" id="UP000675379">
    <property type="component" value="Unassembled WGS sequence"/>
</dbReference>
<accession>A0A941CU68</accession>